<keyword evidence="1" id="KW-0238">DNA-binding</keyword>
<evidence type="ECO:0000313" key="4">
    <source>
        <dbReference type="Proteomes" id="UP000749646"/>
    </source>
</evidence>
<feature type="domain" description="Cas12f1-like TNB" evidence="2">
    <location>
        <begin position="415"/>
        <end position="478"/>
    </location>
</feature>
<gene>
    <name evidence="3" type="ORF">BGZ65_009814</name>
</gene>
<dbReference type="Pfam" id="PF07282">
    <property type="entry name" value="Cas12f1-like_TNB"/>
    <property type="match status" value="1"/>
</dbReference>
<keyword evidence="4" id="KW-1185">Reference proteome</keyword>
<dbReference type="Proteomes" id="UP000749646">
    <property type="component" value="Unassembled WGS sequence"/>
</dbReference>
<organism evidence="3 4">
    <name type="scientific">Modicella reniformis</name>
    <dbReference type="NCBI Taxonomy" id="1440133"/>
    <lineage>
        <taxon>Eukaryota</taxon>
        <taxon>Fungi</taxon>
        <taxon>Fungi incertae sedis</taxon>
        <taxon>Mucoromycota</taxon>
        <taxon>Mortierellomycotina</taxon>
        <taxon>Mortierellomycetes</taxon>
        <taxon>Mortierellales</taxon>
        <taxon>Mortierellaceae</taxon>
        <taxon>Modicella</taxon>
    </lineage>
</organism>
<dbReference type="EMBL" id="JAAAHW010009513">
    <property type="protein sequence ID" value="KAF9939674.1"/>
    <property type="molecule type" value="Genomic_DNA"/>
</dbReference>
<proteinExistence type="predicted"/>
<dbReference type="AlphaFoldDB" id="A0A9P6IMI9"/>
<dbReference type="GO" id="GO:0003677">
    <property type="term" value="F:DNA binding"/>
    <property type="evidence" value="ECO:0007669"/>
    <property type="project" value="UniProtKB-KW"/>
</dbReference>
<dbReference type="InterPro" id="IPR010095">
    <property type="entry name" value="Cas12f1-like_TNB"/>
</dbReference>
<evidence type="ECO:0000259" key="2">
    <source>
        <dbReference type="Pfam" id="PF07282"/>
    </source>
</evidence>
<reference evidence="3" key="1">
    <citation type="journal article" date="2020" name="Fungal Divers.">
        <title>Resolving the Mortierellaceae phylogeny through synthesis of multi-gene phylogenetics and phylogenomics.</title>
        <authorList>
            <person name="Vandepol N."/>
            <person name="Liber J."/>
            <person name="Desiro A."/>
            <person name="Na H."/>
            <person name="Kennedy M."/>
            <person name="Barry K."/>
            <person name="Grigoriev I.V."/>
            <person name="Miller A.N."/>
            <person name="O'Donnell K."/>
            <person name="Stajich J.E."/>
            <person name="Bonito G."/>
        </authorList>
    </citation>
    <scope>NUCLEOTIDE SEQUENCE</scope>
    <source>
        <strain evidence="3">MES-2147</strain>
    </source>
</reference>
<accession>A0A9P6IMI9</accession>
<comment type="caution">
    <text evidence="3">The sequence shown here is derived from an EMBL/GenBank/DDBJ whole genome shotgun (WGS) entry which is preliminary data.</text>
</comment>
<name>A0A9P6IMI9_9FUNG</name>
<dbReference type="OrthoDB" id="2427108at2759"/>
<evidence type="ECO:0000313" key="3">
    <source>
        <dbReference type="EMBL" id="KAF9939674.1"/>
    </source>
</evidence>
<protein>
    <recommendedName>
        <fullName evidence="2">Cas12f1-like TNB domain-containing protein</fullName>
    </recommendedName>
</protein>
<evidence type="ECO:0000256" key="1">
    <source>
        <dbReference type="ARBA" id="ARBA00023125"/>
    </source>
</evidence>
<sequence length="503" mass="56506">MSDEGRLILASIDDEGVSDMHDPISLFWILNSHLPASKQIVFLPEGGFTDQFFTITEDTLLMALLRRESKDWLKREFGSQEDARKHAAEHPGDLMYRLFFTKRLSYTRGSSLINPGANIPSRLALFDLEGDSKSMYDNHITNMHEADSSTYPAAKEAFRGYVMKLLADPMEQKLAIDQGAAWRKYVLTGSITTNGHELKVLAHSLTRAAPSPSARKRPNTTRAKLNDVKTMLATKDDIKEAFQDQSSYMVVGIDPGIKSTATCCILDSDNMDRPKNITISQGSHAFSTRMYLQGLEHAKRKAGIHQLENAITAVECPSAEVGQQGAAWRQLQLSIQGHIRSVLQVQDRLRRFYRTKIFKIKSYQRKQALSAVTNKGIDRVIAATGCKGKPKEDSVRALFVVGDGQFGTNRGETLHQQFISLLKKKVTALGLRIMCVDEWRTSLTCCQCKVEGVLDGRAIKCKKCGQERDRDHNGAHNIARATHHWIEHQAWPEELTRPQLQVQ</sequence>